<proteinExistence type="predicted"/>
<protein>
    <recommendedName>
        <fullName evidence="3">Nuclear transport factor 2 family protein</fullName>
    </recommendedName>
</protein>
<evidence type="ECO:0000313" key="2">
    <source>
        <dbReference type="Proteomes" id="UP000235347"/>
    </source>
</evidence>
<dbReference type="Gene3D" id="3.10.450.50">
    <property type="match status" value="1"/>
</dbReference>
<evidence type="ECO:0000313" key="1">
    <source>
        <dbReference type="EMBL" id="PMS24933.1"/>
    </source>
</evidence>
<dbReference type="EMBL" id="PNYB01000008">
    <property type="protein sequence ID" value="PMS24933.1"/>
    <property type="molecule type" value="Genomic_DNA"/>
</dbReference>
<dbReference type="Proteomes" id="UP000235347">
    <property type="component" value="Unassembled WGS sequence"/>
</dbReference>
<dbReference type="InterPro" id="IPR039437">
    <property type="entry name" value="FrzH/put_lumazine-bd"/>
</dbReference>
<name>A0A2N7W6B2_9BURK</name>
<keyword evidence="2" id="KW-1185">Reference proteome</keyword>
<reference evidence="1 2" key="1">
    <citation type="submission" date="2018-01" db="EMBL/GenBank/DDBJ databases">
        <title>Whole genome analyses suggest that Burkholderia sensu lato contains two further novel genera in the rhizoxinica-symbiotica group Mycetohabitans gen. nov., and Trinickia gen. nov.: implications for the evolution of diazotrophy and nodulation in the Burkholderiaceae.</title>
        <authorList>
            <person name="Estrada-de los Santos P."/>
            <person name="Palmer M."/>
            <person name="Chavez-Ramirez B."/>
            <person name="Beukes C."/>
            <person name="Steenkamp E.T."/>
            <person name="Hirsch A.M."/>
            <person name="Manyaka P."/>
            <person name="Maluk M."/>
            <person name="Lafos M."/>
            <person name="Crook M."/>
            <person name="Gross E."/>
            <person name="Simon M.F."/>
            <person name="Bueno dos Reis Junior F."/>
            <person name="Poole P.S."/>
            <person name="Venter S.N."/>
            <person name="James E.K."/>
        </authorList>
    </citation>
    <scope>NUCLEOTIDE SEQUENCE [LARGE SCALE GENOMIC DNA]</scope>
    <source>
        <strain evidence="1 2">GP25-8</strain>
    </source>
</reference>
<dbReference type="InterPro" id="IPR032710">
    <property type="entry name" value="NTF2-like_dom_sf"/>
</dbReference>
<gene>
    <name evidence="1" type="ORF">C0Z19_11430</name>
</gene>
<comment type="caution">
    <text evidence="1">The sequence shown here is derived from an EMBL/GenBank/DDBJ whole genome shotgun (WGS) entry which is preliminary data.</text>
</comment>
<evidence type="ECO:0008006" key="3">
    <source>
        <dbReference type="Google" id="ProtNLM"/>
    </source>
</evidence>
<sequence length="131" mass="14875">MNQTSAVASLINDYFNLAYDPTSRKFDNIFHSQCLIQWLNNDTFQSMTANDYQTLIYGRPSPLSMDAPRDEGVIDINHISAHLSAATVRVRIGHKSFVDHLILHEIDKKWLITNKTSFIACDRSSISSTQN</sequence>
<dbReference type="AlphaFoldDB" id="A0A2N7W6B2"/>
<dbReference type="RefSeq" id="WP_102609935.1">
    <property type="nucleotide sequence ID" value="NZ_CADIKD010000002.1"/>
</dbReference>
<dbReference type="SUPFAM" id="SSF54427">
    <property type="entry name" value="NTF2-like"/>
    <property type="match status" value="1"/>
</dbReference>
<organism evidence="1 2">
    <name type="scientific">Trinickia soli</name>
    <dbReference type="NCBI Taxonomy" id="380675"/>
    <lineage>
        <taxon>Bacteria</taxon>
        <taxon>Pseudomonadati</taxon>
        <taxon>Pseudomonadota</taxon>
        <taxon>Betaproteobacteria</taxon>
        <taxon>Burkholderiales</taxon>
        <taxon>Burkholderiaceae</taxon>
        <taxon>Trinickia</taxon>
    </lineage>
</organism>
<dbReference type="Pfam" id="PF12893">
    <property type="entry name" value="Lumazine_bd_2"/>
    <property type="match status" value="1"/>
</dbReference>
<accession>A0A2N7W6B2</accession>